<dbReference type="Gene3D" id="3.50.50.60">
    <property type="entry name" value="FAD/NAD(P)-binding domain"/>
    <property type="match status" value="1"/>
</dbReference>
<dbReference type="InterPro" id="IPR002938">
    <property type="entry name" value="FAD-bd"/>
</dbReference>
<evidence type="ECO:0000256" key="1">
    <source>
        <dbReference type="ARBA" id="ARBA00001974"/>
    </source>
</evidence>
<keyword evidence="3" id="KW-0274">FAD</keyword>
<keyword evidence="6" id="KW-1185">Reference proteome</keyword>
<sequence>MQACQHEVVIAGGGPTGLMLAGELALAAVDVAIVERRMTQEVAGSRASGLHPRSLEVLDQRGIAERFIAQGTKHYAVMFAGAALDARDRPTRHNYTLGLWQDKIERTLADWVAELRVPVYRGRELVAFMQDDTGVDLRLDRDDTMRARYLVGCDGGRSLVRKAAGIAFPGWEADISYLIFEVEMASEPALGFRPGLKGTSAMGRLEDGQRIRGVVVEQALEQGVDPTIEDLRAALIAAYGSDFGIHDLSWLSRFTDAARQAARYRQGRVLLAGDAAHVHSPIGGQGLNIGVQDAVNLGWKLAQVVHGTSADDLLDTYQAERHAVGAELLQQTLALTALNRGDDRTLALRHLMVKALQMDEPRRWYTAMMSGLDIRYDLGEGHPLLGRRVPDLDLVIDGEPRRLFALLHDARPVLLNLGAPDRFDLSGWTTRVKPVNAQFEGRCELPVVGTVEMPSALLIRPDGHVAWVERDGDAGLDQALKVWCGPPAAARPPPAPASAAA</sequence>
<dbReference type="GO" id="GO:0016709">
    <property type="term" value="F:oxidoreductase activity, acting on paired donors, with incorporation or reduction of molecular oxygen, NAD(P)H as one donor, and incorporation of one atom of oxygen"/>
    <property type="evidence" value="ECO:0007669"/>
    <property type="project" value="UniProtKB-ARBA"/>
</dbReference>
<name>A0A2G9C958_9BURK</name>
<dbReference type="PRINTS" id="PR00420">
    <property type="entry name" value="RNGMNOXGNASE"/>
</dbReference>
<dbReference type="Proteomes" id="UP000231501">
    <property type="component" value="Unassembled WGS sequence"/>
</dbReference>
<protein>
    <recommendedName>
        <fullName evidence="4">FAD-binding domain-containing protein</fullName>
    </recommendedName>
</protein>
<dbReference type="SUPFAM" id="SSF51905">
    <property type="entry name" value="FAD/NAD(P)-binding domain"/>
    <property type="match status" value="1"/>
</dbReference>
<gene>
    <name evidence="5" type="ORF">CS062_11960</name>
</gene>
<dbReference type="NCBIfam" id="NF005303">
    <property type="entry name" value="PRK06834.1"/>
    <property type="match status" value="1"/>
</dbReference>
<evidence type="ECO:0000259" key="4">
    <source>
        <dbReference type="Pfam" id="PF01494"/>
    </source>
</evidence>
<dbReference type="EMBL" id="PEOG01000028">
    <property type="protein sequence ID" value="PIM52981.1"/>
    <property type="molecule type" value="Genomic_DNA"/>
</dbReference>
<dbReference type="Gene3D" id="3.40.30.120">
    <property type="match status" value="1"/>
</dbReference>
<feature type="domain" description="FAD-binding" evidence="4">
    <location>
        <begin position="7"/>
        <end position="331"/>
    </location>
</feature>
<keyword evidence="2" id="KW-0285">Flavoprotein</keyword>
<evidence type="ECO:0000256" key="2">
    <source>
        <dbReference type="ARBA" id="ARBA00022630"/>
    </source>
</evidence>
<dbReference type="InterPro" id="IPR036188">
    <property type="entry name" value="FAD/NAD-bd_sf"/>
</dbReference>
<dbReference type="Gene3D" id="3.30.70.2450">
    <property type="match status" value="1"/>
</dbReference>
<evidence type="ECO:0000313" key="5">
    <source>
        <dbReference type="EMBL" id="PIM52981.1"/>
    </source>
</evidence>
<dbReference type="PANTHER" id="PTHR43004">
    <property type="entry name" value="TRK SYSTEM POTASSIUM UPTAKE PROTEIN"/>
    <property type="match status" value="1"/>
</dbReference>
<comment type="cofactor">
    <cofactor evidence="1">
        <name>FAD</name>
        <dbReference type="ChEBI" id="CHEBI:57692"/>
    </cofactor>
</comment>
<dbReference type="OrthoDB" id="3443359at2"/>
<dbReference type="GO" id="GO:0071949">
    <property type="term" value="F:FAD binding"/>
    <property type="evidence" value="ECO:0007669"/>
    <property type="project" value="InterPro"/>
</dbReference>
<dbReference type="AlphaFoldDB" id="A0A2G9C958"/>
<organism evidence="5 6">
    <name type="scientific">Roseateles chitinivorans</name>
    <dbReference type="NCBI Taxonomy" id="2917965"/>
    <lineage>
        <taxon>Bacteria</taxon>
        <taxon>Pseudomonadati</taxon>
        <taxon>Pseudomonadota</taxon>
        <taxon>Betaproteobacteria</taxon>
        <taxon>Burkholderiales</taxon>
        <taxon>Sphaerotilaceae</taxon>
        <taxon>Roseateles</taxon>
    </lineage>
</organism>
<proteinExistence type="predicted"/>
<evidence type="ECO:0000256" key="3">
    <source>
        <dbReference type="ARBA" id="ARBA00022827"/>
    </source>
</evidence>
<dbReference type="PANTHER" id="PTHR43004:SF19">
    <property type="entry name" value="BINDING MONOOXYGENASE, PUTATIVE (JCVI)-RELATED"/>
    <property type="match status" value="1"/>
</dbReference>
<reference evidence="5 6" key="1">
    <citation type="submission" date="2017-11" db="EMBL/GenBank/DDBJ databases">
        <title>Draft genome sequence of Mitsuaria sp. HWN-4.</title>
        <authorList>
            <person name="Gundlapally S.R."/>
        </authorList>
    </citation>
    <scope>NUCLEOTIDE SEQUENCE [LARGE SCALE GENOMIC DNA]</scope>
    <source>
        <strain evidence="5 6">HWN-4</strain>
    </source>
</reference>
<accession>A0A2G9C958</accession>
<dbReference type="Pfam" id="PF21274">
    <property type="entry name" value="Rng_hyd_C"/>
    <property type="match status" value="1"/>
</dbReference>
<dbReference type="InterPro" id="IPR050641">
    <property type="entry name" value="RIFMO-like"/>
</dbReference>
<dbReference type="RefSeq" id="WP_099861907.1">
    <property type="nucleotide sequence ID" value="NZ_PEOG01000028.1"/>
</dbReference>
<evidence type="ECO:0000313" key="6">
    <source>
        <dbReference type="Proteomes" id="UP000231501"/>
    </source>
</evidence>
<dbReference type="Pfam" id="PF01494">
    <property type="entry name" value="FAD_binding_3"/>
    <property type="match status" value="1"/>
</dbReference>
<comment type="caution">
    <text evidence="5">The sequence shown here is derived from an EMBL/GenBank/DDBJ whole genome shotgun (WGS) entry which is preliminary data.</text>
</comment>